<dbReference type="PANTHER" id="PTHR46211">
    <property type="entry name" value="GLYCEROPHOSPHORYL DIESTER PHOSPHODIESTERASE"/>
    <property type="match status" value="1"/>
</dbReference>
<dbReference type="EMBL" id="JACJVR010000029">
    <property type="protein sequence ID" value="MBB6691423.1"/>
    <property type="molecule type" value="Genomic_DNA"/>
</dbReference>
<dbReference type="PANTHER" id="PTHR46211:SF14">
    <property type="entry name" value="GLYCEROPHOSPHODIESTER PHOSPHODIESTERASE"/>
    <property type="match status" value="1"/>
</dbReference>
<proteinExistence type="predicted"/>
<feature type="domain" description="GP-PDE" evidence="1">
    <location>
        <begin position="10"/>
        <end position="247"/>
    </location>
</feature>
<sequence length="260" mass="28885">MERLEGFAGITVAGHRGYKSRYPENTLLAFRAALDYGADMLEFDLHLSKDGEVVVIHDDSVDRTTNGSGLVRDFTLEELKALDAGGWFSDAFRGLEIPTLRELCGLIGGYPGVLLNVEIKKGPDAMRTADLAIGQLKEFGLLPRCAFTCFDAEVLAYIHDKYGFRTQGFPGQLMTNFVPGEQGTYSKMWAVGIPMELLNADIVREFEGMGIQAWCYCPDRIEQVRYALECGARLLTVNELEPAMRLRKESEMAGSIHKDA</sequence>
<dbReference type="CDD" id="cd08565">
    <property type="entry name" value="GDPD_pAtGDE_like"/>
    <property type="match status" value="1"/>
</dbReference>
<dbReference type="InterPro" id="IPR017946">
    <property type="entry name" value="PLC-like_Pdiesterase_TIM-brl"/>
</dbReference>
<dbReference type="GO" id="GO:0006629">
    <property type="term" value="P:lipid metabolic process"/>
    <property type="evidence" value="ECO:0007669"/>
    <property type="project" value="InterPro"/>
</dbReference>
<evidence type="ECO:0000313" key="2">
    <source>
        <dbReference type="EMBL" id="MBB6691423.1"/>
    </source>
</evidence>
<dbReference type="Pfam" id="PF03009">
    <property type="entry name" value="GDPD"/>
    <property type="match status" value="1"/>
</dbReference>
<dbReference type="InterPro" id="IPR030395">
    <property type="entry name" value="GP_PDE_dom"/>
</dbReference>
<dbReference type="GO" id="GO:0008081">
    <property type="term" value="F:phosphoric diester hydrolase activity"/>
    <property type="evidence" value="ECO:0007669"/>
    <property type="project" value="InterPro"/>
</dbReference>
<organism evidence="2 3">
    <name type="scientific">Cohnella xylanilytica</name>
    <dbReference type="NCBI Taxonomy" id="557555"/>
    <lineage>
        <taxon>Bacteria</taxon>
        <taxon>Bacillati</taxon>
        <taxon>Bacillota</taxon>
        <taxon>Bacilli</taxon>
        <taxon>Bacillales</taxon>
        <taxon>Paenibacillaceae</taxon>
        <taxon>Cohnella</taxon>
    </lineage>
</organism>
<evidence type="ECO:0000259" key="1">
    <source>
        <dbReference type="PROSITE" id="PS51704"/>
    </source>
</evidence>
<protein>
    <submittedName>
        <fullName evidence="2">Glycerophosphodiester phosphodiesterase</fullName>
    </submittedName>
</protein>
<dbReference type="SUPFAM" id="SSF51695">
    <property type="entry name" value="PLC-like phosphodiesterases"/>
    <property type="match status" value="1"/>
</dbReference>
<keyword evidence="3" id="KW-1185">Reference proteome</keyword>
<name>A0A841TZ70_9BACL</name>
<dbReference type="Proteomes" id="UP000553776">
    <property type="component" value="Unassembled WGS sequence"/>
</dbReference>
<accession>A0A841TZ70</accession>
<comment type="caution">
    <text evidence="2">The sequence shown here is derived from an EMBL/GenBank/DDBJ whole genome shotgun (WGS) entry which is preliminary data.</text>
</comment>
<gene>
    <name evidence="2" type="ORF">H7B90_08445</name>
</gene>
<reference evidence="2 3" key="1">
    <citation type="submission" date="2020-08" db="EMBL/GenBank/DDBJ databases">
        <title>Cohnella phylogeny.</title>
        <authorList>
            <person name="Dunlap C."/>
        </authorList>
    </citation>
    <scope>NUCLEOTIDE SEQUENCE [LARGE SCALE GENOMIC DNA]</scope>
    <source>
        <strain evidence="2 3">DSM 25239</strain>
    </source>
</reference>
<evidence type="ECO:0000313" key="3">
    <source>
        <dbReference type="Proteomes" id="UP000553776"/>
    </source>
</evidence>
<dbReference type="PROSITE" id="PS51704">
    <property type="entry name" value="GP_PDE"/>
    <property type="match status" value="1"/>
</dbReference>
<dbReference type="Gene3D" id="3.20.20.190">
    <property type="entry name" value="Phosphatidylinositol (PI) phosphodiesterase"/>
    <property type="match status" value="1"/>
</dbReference>
<dbReference type="AlphaFoldDB" id="A0A841TZ70"/>